<evidence type="ECO:0000313" key="2">
    <source>
        <dbReference type="EMBL" id="VDD18472.1"/>
    </source>
</evidence>
<feature type="non-terminal residue" evidence="2">
    <location>
        <position position="1"/>
    </location>
</feature>
<evidence type="ECO:0000313" key="1">
    <source>
        <dbReference type="EMBL" id="CAG7910667.1"/>
    </source>
</evidence>
<dbReference type="Gramene" id="A10p19130.2_BraZ1">
    <property type="protein sequence ID" value="A10p19130.2_BraZ1.CDS"/>
    <property type="gene ID" value="A10g19130.2_BraZ1"/>
</dbReference>
<dbReference type="EMBL" id="LR031577">
    <property type="protein sequence ID" value="VDD18472.1"/>
    <property type="molecule type" value="Genomic_DNA"/>
</dbReference>
<protein>
    <submittedName>
        <fullName evidence="1">Uncharacterized protein</fullName>
    </submittedName>
</protein>
<organism evidence="2">
    <name type="scientific">Brassica campestris</name>
    <name type="common">Field mustard</name>
    <dbReference type="NCBI Taxonomy" id="3711"/>
    <lineage>
        <taxon>Eukaryota</taxon>
        <taxon>Viridiplantae</taxon>
        <taxon>Streptophyta</taxon>
        <taxon>Embryophyta</taxon>
        <taxon>Tracheophyta</taxon>
        <taxon>Spermatophyta</taxon>
        <taxon>Magnoliopsida</taxon>
        <taxon>eudicotyledons</taxon>
        <taxon>Gunneridae</taxon>
        <taxon>Pentapetalae</taxon>
        <taxon>rosids</taxon>
        <taxon>malvids</taxon>
        <taxon>Brassicales</taxon>
        <taxon>Brassicaceae</taxon>
        <taxon>Brassiceae</taxon>
        <taxon>Brassica</taxon>
    </lineage>
</organism>
<reference evidence="2" key="1">
    <citation type="submission" date="2018-11" db="EMBL/GenBank/DDBJ databases">
        <authorList>
            <consortium name="Genoscope - CEA"/>
            <person name="William W."/>
        </authorList>
    </citation>
    <scope>NUCLEOTIDE SEQUENCE</scope>
</reference>
<accession>A0A3P6DD17</accession>
<name>A0A3P6DD17_BRACM</name>
<dbReference type="EMBL" id="LS974626">
    <property type="protein sequence ID" value="CAG7910667.1"/>
    <property type="molecule type" value="Genomic_DNA"/>
</dbReference>
<dbReference type="AlphaFoldDB" id="A0A3P6DD17"/>
<dbReference type="Proteomes" id="UP000694005">
    <property type="component" value="Chromosome A10"/>
</dbReference>
<gene>
    <name evidence="2" type="ORF">BRAA10T43906Z</name>
    <name evidence="1" type="ORF">BRAPAZ1V2_A10P19130.2</name>
</gene>
<sequence length="62" mass="7357">KAWSSIVFKRTCKLRDKGGRQRRLYIDGFFQKKVLACLSGLFRQILHLPHSFDFPPIFVYIL</sequence>
<proteinExistence type="predicted"/>